<comment type="caution">
    <text evidence="1">The sequence shown here is derived from an EMBL/GenBank/DDBJ whole genome shotgun (WGS) entry which is preliminary data.</text>
</comment>
<dbReference type="AlphaFoldDB" id="A0A4C1VPT5"/>
<dbReference type="EMBL" id="BGZK01000383">
    <property type="protein sequence ID" value="GBP40550.1"/>
    <property type="molecule type" value="Genomic_DNA"/>
</dbReference>
<evidence type="ECO:0000313" key="2">
    <source>
        <dbReference type="Proteomes" id="UP000299102"/>
    </source>
</evidence>
<reference evidence="1 2" key="1">
    <citation type="journal article" date="2019" name="Commun. Biol.">
        <title>The bagworm genome reveals a unique fibroin gene that provides high tensile strength.</title>
        <authorList>
            <person name="Kono N."/>
            <person name="Nakamura H."/>
            <person name="Ohtoshi R."/>
            <person name="Tomita M."/>
            <person name="Numata K."/>
            <person name="Arakawa K."/>
        </authorList>
    </citation>
    <scope>NUCLEOTIDE SEQUENCE [LARGE SCALE GENOMIC DNA]</scope>
</reference>
<proteinExistence type="predicted"/>
<sequence length="94" mass="10374">MIYHDSQRGLSRPQCVYHGLRLAAMELLGELDEDRPKSIVVSASQTIRIGSSCDVPRNSGVFVDVNMTSVNFIAEYLVPRELCAHGTLPNLINS</sequence>
<protein>
    <submittedName>
        <fullName evidence="1">Uncharacterized protein</fullName>
    </submittedName>
</protein>
<evidence type="ECO:0000313" key="1">
    <source>
        <dbReference type="EMBL" id="GBP40550.1"/>
    </source>
</evidence>
<keyword evidence="2" id="KW-1185">Reference proteome</keyword>
<name>A0A4C1VPT5_EUMVA</name>
<organism evidence="1 2">
    <name type="scientific">Eumeta variegata</name>
    <name type="common">Bagworm moth</name>
    <name type="synonym">Eumeta japonica</name>
    <dbReference type="NCBI Taxonomy" id="151549"/>
    <lineage>
        <taxon>Eukaryota</taxon>
        <taxon>Metazoa</taxon>
        <taxon>Ecdysozoa</taxon>
        <taxon>Arthropoda</taxon>
        <taxon>Hexapoda</taxon>
        <taxon>Insecta</taxon>
        <taxon>Pterygota</taxon>
        <taxon>Neoptera</taxon>
        <taxon>Endopterygota</taxon>
        <taxon>Lepidoptera</taxon>
        <taxon>Glossata</taxon>
        <taxon>Ditrysia</taxon>
        <taxon>Tineoidea</taxon>
        <taxon>Psychidae</taxon>
        <taxon>Oiketicinae</taxon>
        <taxon>Eumeta</taxon>
    </lineage>
</organism>
<gene>
    <name evidence="1" type="ORF">EVAR_7549_1</name>
</gene>
<accession>A0A4C1VPT5</accession>
<dbReference type="Proteomes" id="UP000299102">
    <property type="component" value="Unassembled WGS sequence"/>
</dbReference>